<keyword evidence="3" id="KW-1133">Transmembrane helix</keyword>
<dbReference type="Pfam" id="PF04228">
    <property type="entry name" value="Zn_peptidase"/>
    <property type="match status" value="1"/>
</dbReference>
<proteinExistence type="predicted"/>
<keyword evidence="4" id="KW-0472">Membrane</keyword>
<gene>
    <name evidence="5" type="ORF">AVDCRST_MAG28-527</name>
</gene>
<reference evidence="5" key="1">
    <citation type="submission" date="2020-02" db="EMBL/GenBank/DDBJ databases">
        <authorList>
            <person name="Meier V. D."/>
        </authorList>
    </citation>
    <scope>NUCLEOTIDE SEQUENCE</scope>
    <source>
        <strain evidence="5">AVDCRST_MAG28</strain>
    </source>
</reference>
<dbReference type="InterPro" id="IPR007343">
    <property type="entry name" value="Uncharacterised_pept_Zn_put"/>
</dbReference>
<dbReference type="AlphaFoldDB" id="A0A6J4QF43"/>
<dbReference type="GO" id="GO:0016020">
    <property type="term" value="C:membrane"/>
    <property type="evidence" value="ECO:0007669"/>
    <property type="project" value="UniProtKB-SubCell"/>
</dbReference>
<evidence type="ECO:0008006" key="6">
    <source>
        <dbReference type="Google" id="ProtNLM"/>
    </source>
</evidence>
<dbReference type="EMBL" id="CADCVE010000014">
    <property type="protein sequence ID" value="CAA9442361.1"/>
    <property type="molecule type" value="Genomic_DNA"/>
</dbReference>
<evidence type="ECO:0000256" key="4">
    <source>
        <dbReference type="ARBA" id="ARBA00023136"/>
    </source>
</evidence>
<evidence type="ECO:0000313" key="5">
    <source>
        <dbReference type="EMBL" id="CAA9442361.1"/>
    </source>
</evidence>
<dbReference type="PANTHER" id="PTHR30168:SF0">
    <property type="entry name" value="INNER MEMBRANE PROTEIN"/>
    <property type="match status" value="1"/>
</dbReference>
<evidence type="ECO:0000256" key="2">
    <source>
        <dbReference type="ARBA" id="ARBA00022692"/>
    </source>
</evidence>
<sequence>MRLRLRRMVVSISFLSTFLMLMLLVYGLVGAFAVEGTPAVAPTATPATAPAATPAATPVEEPLVIDEAAFVQDVLSDANAYWTEEFARLGYPYRSANLVLVYDKPIEAECGPLYPEYGPAYCGYDGTLYYPLSWAVPGGQPLEEYGYSAVAMGMAHETGHHVQMQMDELGIRSLDGWTPVQNELQADCLAGMWSRRADARFGDGGTEAILTVLTELGAATHGTAEQRIAAFEDGYYTGELSRCLALTG</sequence>
<organism evidence="5">
    <name type="scientific">uncultured Rubrobacteraceae bacterium</name>
    <dbReference type="NCBI Taxonomy" id="349277"/>
    <lineage>
        <taxon>Bacteria</taxon>
        <taxon>Bacillati</taxon>
        <taxon>Actinomycetota</taxon>
        <taxon>Rubrobacteria</taxon>
        <taxon>Rubrobacterales</taxon>
        <taxon>Rubrobacteraceae</taxon>
        <taxon>environmental samples</taxon>
    </lineage>
</organism>
<evidence type="ECO:0000256" key="1">
    <source>
        <dbReference type="ARBA" id="ARBA00004167"/>
    </source>
</evidence>
<evidence type="ECO:0000256" key="3">
    <source>
        <dbReference type="ARBA" id="ARBA00022989"/>
    </source>
</evidence>
<protein>
    <recommendedName>
        <fullName evidence="6">YpfJ protein, zinc metalloprotease superfamily</fullName>
    </recommendedName>
</protein>
<accession>A0A6J4QF43</accession>
<dbReference type="PANTHER" id="PTHR30168">
    <property type="entry name" value="PUTATIVE MEMBRANE PROTEIN YPFJ"/>
    <property type="match status" value="1"/>
</dbReference>
<comment type="subcellular location">
    <subcellularLocation>
        <location evidence="1">Membrane</location>
        <topology evidence="1">Single-pass membrane protein</topology>
    </subcellularLocation>
</comment>
<keyword evidence="2" id="KW-0812">Transmembrane</keyword>
<name>A0A6J4QF43_9ACTN</name>